<sequence length="294" mass="32385">MKFPSEKEFGFLEKIHTIAVDLDGTLLNSRASISTLNHYILQSAMDQGKNVIIATGRRFSSALPYALEFKGRVLVVSNNGQVLRSAPDAARISEVYISSSAVSAVTEVAKRAGFTPILHVDYFEEGIDFVSEIPITDPRFHNYANGDLVRSRVVRDCNDHGADRALVVCFLSLDKEELMNLEISLLALPEAIEYRTVITMIPGVSYCLEVLEKGASKWSAICSFLESEMLHSEGVISFGDEKNDLEMLSGCGLGFAMKNAILSLKENSKYHTRYSNDEDGIAMTLLELGVLGFP</sequence>
<dbReference type="RefSeq" id="WP_100712759.1">
    <property type="nucleotide sequence ID" value="NZ_NPDY01000002.1"/>
</dbReference>
<dbReference type="GO" id="GO:0005829">
    <property type="term" value="C:cytosol"/>
    <property type="evidence" value="ECO:0007669"/>
    <property type="project" value="TreeGrafter"/>
</dbReference>
<evidence type="ECO:0000313" key="4">
    <source>
        <dbReference type="Proteomes" id="UP000231990"/>
    </source>
</evidence>
<keyword evidence="3" id="KW-1185">Reference proteome</keyword>
<reference evidence="3 4" key="1">
    <citation type="submission" date="2017-07" db="EMBL/GenBank/DDBJ databases">
        <title>Leptospira spp. isolated from tropical soils.</title>
        <authorList>
            <person name="Thibeaux R."/>
            <person name="Iraola G."/>
            <person name="Ferres I."/>
            <person name="Bierque E."/>
            <person name="Girault D."/>
            <person name="Soupe-Gilbert M.-E."/>
            <person name="Picardeau M."/>
            <person name="Goarant C."/>
        </authorList>
    </citation>
    <scope>NUCLEOTIDE SEQUENCE [LARGE SCALE GENOMIC DNA]</scope>
    <source>
        <strain evidence="2 4">FH1-B-B1</strain>
        <strain evidence="1 3">FH1-B-C1</strain>
    </source>
</reference>
<proteinExistence type="predicted"/>
<evidence type="ECO:0000313" key="3">
    <source>
        <dbReference type="Proteomes" id="UP000231962"/>
    </source>
</evidence>
<dbReference type="Proteomes" id="UP000231962">
    <property type="component" value="Unassembled WGS sequence"/>
</dbReference>
<organism evidence="2 4">
    <name type="scientific">Leptospira perolatii</name>
    <dbReference type="NCBI Taxonomy" id="2023191"/>
    <lineage>
        <taxon>Bacteria</taxon>
        <taxon>Pseudomonadati</taxon>
        <taxon>Spirochaetota</taxon>
        <taxon>Spirochaetia</taxon>
        <taxon>Leptospirales</taxon>
        <taxon>Leptospiraceae</taxon>
        <taxon>Leptospira</taxon>
    </lineage>
</organism>
<dbReference type="Gene3D" id="3.30.1240.10">
    <property type="match status" value="1"/>
</dbReference>
<dbReference type="InterPro" id="IPR023214">
    <property type="entry name" value="HAD_sf"/>
</dbReference>
<dbReference type="EMBL" id="NPDY01000002">
    <property type="protein sequence ID" value="PJZ70754.1"/>
    <property type="molecule type" value="Genomic_DNA"/>
</dbReference>
<dbReference type="InterPro" id="IPR036412">
    <property type="entry name" value="HAD-like_sf"/>
</dbReference>
<dbReference type="AlphaFoldDB" id="A0A2M9ZPE5"/>
<dbReference type="PANTHER" id="PTHR10000">
    <property type="entry name" value="PHOSPHOSERINE PHOSPHATASE"/>
    <property type="match status" value="1"/>
</dbReference>
<accession>A0A2M9ZPE5</accession>
<dbReference type="OrthoDB" id="9781413at2"/>
<dbReference type="Pfam" id="PF08282">
    <property type="entry name" value="Hydrolase_3"/>
    <property type="match status" value="1"/>
</dbReference>
<comment type="caution">
    <text evidence="2">The sequence shown here is derived from an EMBL/GenBank/DDBJ whole genome shotgun (WGS) entry which is preliminary data.</text>
</comment>
<dbReference type="GO" id="GO:0016791">
    <property type="term" value="F:phosphatase activity"/>
    <property type="evidence" value="ECO:0007669"/>
    <property type="project" value="TreeGrafter"/>
</dbReference>
<dbReference type="Proteomes" id="UP000231990">
    <property type="component" value="Unassembled WGS sequence"/>
</dbReference>
<dbReference type="PANTHER" id="PTHR10000:SF8">
    <property type="entry name" value="HAD SUPERFAMILY HYDROLASE-LIKE, TYPE 3"/>
    <property type="match status" value="1"/>
</dbReference>
<gene>
    <name evidence="1" type="ORF">CH360_04340</name>
    <name evidence="2" type="ORF">CH373_07480</name>
</gene>
<name>A0A2M9ZPE5_9LEPT</name>
<evidence type="ECO:0000313" key="1">
    <source>
        <dbReference type="EMBL" id="PJZ70754.1"/>
    </source>
</evidence>
<evidence type="ECO:0000313" key="2">
    <source>
        <dbReference type="EMBL" id="PJZ73962.1"/>
    </source>
</evidence>
<dbReference type="GO" id="GO:0000287">
    <property type="term" value="F:magnesium ion binding"/>
    <property type="evidence" value="ECO:0007669"/>
    <property type="project" value="TreeGrafter"/>
</dbReference>
<keyword evidence="2" id="KW-0378">Hydrolase</keyword>
<protein>
    <submittedName>
        <fullName evidence="2">HAD family hydrolase</fullName>
    </submittedName>
</protein>
<dbReference type="Gene3D" id="3.40.50.1000">
    <property type="entry name" value="HAD superfamily/HAD-like"/>
    <property type="match status" value="1"/>
</dbReference>
<dbReference type="SUPFAM" id="SSF56784">
    <property type="entry name" value="HAD-like"/>
    <property type="match status" value="1"/>
</dbReference>
<dbReference type="EMBL" id="NPDZ01000003">
    <property type="protein sequence ID" value="PJZ73962.1"/>
    <property type="molecule type" value="Genomic_DNA"/>
</dbReference>